<dbReference type="Proteomes" id="UP000053647">
    <property type="component" value="Unassembled WGS sequence"/>
</dbReference>
<evidence type="ECO:0000313" key="2">
    <source>
        <dbReference type="Proteomes" id="UP000053647"/>
    </source>
</evidence>
<accession>A0A0C9T5T7</accession>
<dbReference type="HOGENOM" id="CLU_2543224_0_0_1"/>
<keyword evidence="2" id="KW-1185">Reference proteome</keyword>
<evidence type="ECO:0000313" key="1">
    <source>
        <dbReference type="EMBL" id="KIJ11075.1"/>
    </source>
</evidence>
<organism evidence="1 2">
    <name type="scientific">Paxillus involutus ATCC 200175</name>
    <dbReference type="NCBI Taxonomy" id="664439"/>
    <lineage>
        <taxon>Eukaryota</taxon>
        <taxon>Fungi</taxon>
        <taxon>Dikarya</taxon>
        <taxon>Basidiomycota</taxon>
        <taxon>Agaricomycotina</taxon>
        <taxon>Agaricomycetes</taxon>
        <taxon>Agaricomycetidae</taxon>
        <taxon>Boletales</taxon>
        <taxon>Paxilineae</taxon>
        <taxon>Paxillaceae</taxon>
        <taxon>Paxillus</taxon>
    </lineage>
</organism>
<name>A0A0C9T5T7_PAXIN</name>
<sequence>MSSRWWKANDDQVVVAYLRLTGHTHKTTMAPGRPPASHRERCIRVTSIPCMIACKSANKRPYGSWRIFTVEITATEDPRLQQK</sequence>
<dbReference type="EMBL" id="KN819387">
    <property type="protein sequence ID" value="KIJ11075.1"/>
    <property type="molecule type" value="Genomic_DNA"/>
</dbReference>
<reference evidence="1 2" key="1">
    <citation type="submission" date="2014-06" db="EMBL/GenBank/DDBJ databases">
        <authorList>
            <consortium name="DOE Joint Genome Institute"/>
            <person name="Kuo A."/>
            <person name="Kohler A."/>
            <person name="Nagy L.G."/>
            <person name="Floudas D."/>
            <person name="Copeland A."/>
            <person name="Barry K.W."/>
            <person name="Cichocki N."/>
            <person name="Veneault-Fourrey C."/>
            <person name="LaButti K."/>
            <person name="Lindquist E.A."/>
            <person name="Lipzen A."/>
            <person name="Lundell T."/>
            <person name="Morin E."/>
            <person name="Murat C."/>
            <person name="Sun H."/>
            <person name="Tunlid A."/>
            <person name="Henrissat B."/>
            <person name="Grigoriev I.V."/>
            <person name="Hibbett D.S."/>
            <person name="Martin F."/>
            <person name="Nordberg H.P."/>
            <person name="Cantor M.N."/>
            <person name="Hua S.X."/>
        </authorList>
    </citation>
    <scope>NUCLEOTIDE SEQUENCE [LARGE SCALE GENOMIC DNA]</scope>
    <source>
        <strain evidence="1 2">ATCC 200175</strain>
    </source>
</reference>
<protein>
    <submittedName>
        <fullName evidence="1">Uncharacterized protein</fullName>
    </submittedName>
</protein>
<proteinExistence type="predicted"/>
<gene>
    <name evidence="1" type="ORF">PAXINDRAFT_171938</name>
</gene>
<reference evidence="2" key="2">
    <citation type="submission" date="2015-01" db="EMBL/GenBank/DDBJ databases">
        <title>Evolutionary Origins and Diversification of the Mycorrhizal Mutualists.</title>
        <authorList>
            <consortium name="DOE Joint Genome Institute"/>
            <consortium name="Mycorrhizal Genomics Consortium"/>
            <person name="Kohler A."/>
            <person name="Kuo A."/>
            <person name="Nagy L.G."/>
            <person name="Floudas D."/>
            <person name="Copeland A."/>
            <person name="Barry K.W."/>
            <person name="Cichocki N."/>
            <person name="Veneault-Fourrey C."/>
            <person name="LaButti K."/>
            <person name="Lindquist E.A."/>
            <person name="Lipzen A."/>
            <person name="Lundell T."/>
            <person name="Morin E."/>
            <person name="Murat C."/>
            <person name="Riley R."/>
            <person name="Ohm R."/>
            <person name="Sun H."/>
            <person name="Tunlid A."/>
            <person name="Henrissat B."/>
            <person name="Grigoriev I.V."/>
            <person name="Hibbett D.S."/>
            <person name="Martin F."/>
        </authorList>
    </citation>
    <scope>NUCLEOTIDE SEQUENCE [LARGE SCALE GENOMIC DNA]</scope>
    <source>
        <strain evidence="2">ATCC 200175</strain>
    </source>
</reference>
<dbReference type="AlphaFoldDB" id="A0A0C9T5T7"/>